<dbReference type="PANTHER" id="PTHR33202">
    <property type="entry name" value="ZINC UPTAKE REGULATION PROTEIN"/>
    <property type="match status" value="1"/>
</dbReference>
<dbReference type="Gene3D" id="3.30.1490.190">
    <property type="match status" value="1"/>
</dbReference>
<evidence type="ECO:0000313" key="12">
    <source>
        <dbReference type="EMBL" id="TDD34559.1"/>
    </source>
</evidence>
<comment type="similarity">
    <text evidence="2">Belongs to the Fur family.</text>
</comment>
<reference evidence="12 13" key="1">
    <citation type="submission" date="2019-03" db="EMBL/GenBank/DDBJ databases">
        <title>Draft genome sequences of novel Actinobacteria.</title>
        <authorList>
            <person name="Sahin N."/>
            <person name="Ay H."/>
            <person name="Saygin H."/>
        </authorList>
    </citation>
    <scope>NUCLEOTIDE SEQUENCE [LARGE SCALE GENOMIC DNA]</scope>
    <source>
        <strain evidence="12 13">7K502</strain>
    </source>
</reference>
<keyword evidence="6 11" id="KW-0479">Metal-binding</keyword>
<keyword evidence="13" id="KW-1185">Reference proteome</keyword>
<evidence type="ECO:0000256" key="9">
    <source>
        <dbReference type="ARBA" id="ARBA00023125"/>
    </source>
</evidence>
<feature type="binding site" evidence="11">
    <location>
        <position position="131"/>
    </location>
    <ligand>
        <name>Zn(2+)</name>
        <dbReference type="ChEBI" id="CHEBI:29105"/>
    </ligand>
</feature>
<dbReference type="GO" id="GO:0000976">
    <property type="term" value="F:transcription cis-regulatory region binding"/>
    <property type="evidence" value="ECO:0007669"/>
    <property type="project" value="TreeGrafter"/>
</dbReference>
<evidence type="ECO:0000256" key="8">
    <source>
        <dbReference type="ARBA" id="ARBA00023015"/>
    </source>
</evidence>
<keyword evidence="9" id="KW-0238">DNA-binding</keyword>
<keyword evidence="5" id="KW-0678">Repressor</keyword>
<dbReference type="InterPro" id="IPR043135">
    <property type="entry name" value="Fur_C"/>
</dbReference>
<dbReference type="Proteomes" id="UP000294947">
    <property type="component" value="Unassembled WGS sequence"/>
</dbReference>
<dbReference type="Pfam" id="PF01475">
    <property type="entry name" value="FUR"/>
    <property type="match status" value="1"/>
</dbReference>
<accession>A0A4R4XUA8</accession>
<dbReference type="OrthoDB" id="8659436at2"/>
<sequence>MNPSHDRTSSWSRQQRAVFEALLRTPGFVSAQALHLTMRTNGENIGLATVYRSLHALAASGRAETIQNAAGTQLFGAAAEGRQHRLACRDCRRRVPITATFVDDWATAIAAEHGFTDVHLVVEITGNCGTCSAPPRPRATGECCTRSACRC</sequence>
<evidence type="ECO:0000256" key="11">
    <source>
        <dbReference type="PIRSR" id="PIRSR602481-1"/>
    </source>
</evidence>
<evidence type="ECO:0000256" key="4">
    <source>
        <dbReference type="ARBA" id="ARBA00022490"/>
    </source>
</evidence>
<comment type="subcellular location">
    <subcellularLocation>
        <location evidence="1">Cytoplasm</location>
    </subcellularLocation>
</comment>
<evidence type="ECO:0000256" key="5">
    <source>
        <dbReference type="ARBA" id="ARBA00022491"/>
    </source>
</evidence>
<keyword evidence="8" id="KW-0805">Transcription regulation</keyword>
<evidence type="ECO:0000256" key="3">
    <source>
        <dbReference type="ARBA" id="ARBA00011738"/>
    </source>
</evidence>
<feature type="binding site" evidence="11">
    <location>
        <position position="91"/>
    </location>
    <ligand>
        <name>Zn(2+)</name>
        <dbReference type="ChEBI" id="CHEBI:29105"/>
    </ligand>
</feature>
<name>A0A4R4XUA8_9PSEU</name>
<dbReference type="InterPro" id="IPR036390">
    <property type="entry name" value="WH_DNA-bd_sf"/>
</dbReference>
<dbReference type="InterPro" id="IPR002481">
    <property type="entry name" value="FUR"/>
</dbReference>
<dbReference type="GO" id="GO:0003700">
    <property type="term" value="F:DNA-binding transcription factor activity"/>
    <property type="evidence" value="ECO:0007669"/>
    <property type="project" value="InterPro"/>
</dbReference>
<dbReference type="GO" id="GO:0045892">
    <property type="term" value="P:negative regulation of DNA-templated transcription"/>
    <property type="evidence" value="ECO:0007669"/>
    <property type="project" value="TreeGrafter"/>
</dbReference>
<feature type="binding site" evidence="11">
    <location>
        <position position="128"/>
    </location>
    <ligand>
        <name>Zn(2+)</name>
        <dbReference type="ChEBI" id="CHEBI:29105"/>
    </ligand>
</feature>
<dbReference type="PANTHER" id="PTHR33202:SF2">
    <property type="entry name" value="FERRIC UPTAKE REGULATION PROTEIN"/>
    <property type="match status" value="1"/>
</dbReference>
<dbReference type="GO" id="GO:1900376">
    <property type="term" value="P:regulation of secondary metabolite biosynthetic process"/>
    <property type="evidence" value="ECO:0007669"/>
    <property type="project" value="TreeGrafter"/>
</dbReference>
<keyword evidence="7 11" id="KW-0862">Zinc</keyword>
<evidence type="ECO:0000313" key="13">
    <source>
        <dbReference type="Proteomes" id="UP000294947"/>
    </source>
</evidence>
<comment type="cofactor">
    <cofactor evidence="11">
        <name>Zn(2+)</name>
        <dbReference type="ChEBI" id="CHEBI:29105"/>
    </cofactor>
    <text evidence="11">Binds 1 zinc ion per subunit.</text>
</comment>
<evidence type="ECO:0000256" key="2">
    <source>
        <dbReference type="ARBA" id="ARBA00007957"/>
    </source>
</evidence>
<protein>
    <submittedName>
        <fullName evidence="12">Transcriptional repressor</fullName>
    </submittedName>
</protein>
<dbReference type="GO" id="GO:0008270">
    <property type="term" value="F:zinc ion binding"/>
    <property type="evidence" value="ECO:0007669"/>
    <property type="project" value="TreeGrafter"/>
</dbReference>
<dbReference type="RefSeq" id="WP_132495073.1">
    <property type="nucleotide sequence ID" value="NZ_SMKW01000141.1"/>
</dbReference>
<gene>
    <name evidence="12" type="ORF">E1288_44240</name>
</gene>
<keyword evidence="4" id="KW-0963">Cytoplasm</keyword>
<dbReference type="SUPFAM" id="SSF46785">
    <property type="entry name" value="Winged helix' DNA-binding domain"/>
    <property type="match status" value="1"/>
</dbReference>
<organism evidence="12 13">
    <name type="scientific">Saccharopolyspora elongata</name>
    <dbReference type="NCBI Taxonomy" id="2530387"/>
    <lineage>
        <taxon>Bacteria</taxon>
        <taxon>Bacillati</taxon>
        <taxon>Actinomycetota</taxon>
        <taxon>Actinomycetes</taxon>
        <taxon>Pseudonocardiales</taxon>
        <taxon>Pseudonocardiaceae</taxon>
        <taxon>Saccharopolyspora</taxon>
    </lineage>
</organism>
<dbReference type="AlphaFoldDB" id="A0A4R4XUA8"/>
<comment type="subunit">
    <text evidence="3">Homodimer.</text>
</comment>
<comment type="caution">
    <text evidence="12">The sequence shown here is derived from an EMBL/GenBank/DDBJ whole genome shotgun (WGS) entry which is preliminary data.</text>
</comment>
<evidence type="ECO:0000256" key="1">
    <source>
        <dbReference type="ARBA" id="ARBA00004496"/>
    </source>
</evidence>
<dbReference type="InterPro" id="IPR036388">
    <property type="entry name" value="WH-like_DNA-bd_sf"/>
</dbReference>
<evidence type="ECO:0000256" key="6">
    <source>
        <dbReference type="ARBA" id="ARBA00022723"/>
    </source>
</evidence>
<dbReference type="Gene3D" id="1.10.10.10">
    <property type="entry name" value="Winged helix-like DNA-binding domain superfamily/Winged helix DNA-binding domain"/>
    <property type="match status" value="1"/>
</dbReference>
<dbReference type="EMBL" id="SMKW01000141">
    <property type="protein sequence ID" value="TDD34559.1"/>
    <property type="molecule type" value="Genomic_DNA"/>
</dbReference>
<feature type="binding site" evidence="11">
    <location>
        <position position="88"/>
    </location>
    <ligand>
        <name>Zn(2+)</name>
        <dbReference type="ChEBI" id="CHEBI:29105"/>
    </ligand>
</feature>
<keyword evidence="10" id="KW-0804">Transcription</keyword>
<evidence type="ECO:0000256" key="10">
    <source>
        <dbReference type="ARBA" id="ARBA00023163"/>
    </source>
</evidence>
<evidence type="ECO:0000256" key="7">
    <source>
        <dbReference type="ARBA" id="ARBA00022833"/>
    </source>
</evidence>
<dbReference type="CDD" id="cd07153">
    <property type="entry name" value="Fur_like"/>
    <property type="match status" value="1"/>
</dbReference>
<proteinExistence type="inferred from homology"/>
<dbReference type="GO" id="GO:0005829">
    <property type="term" value="C:cytosol"/>
    <property type="evidence" value="ECO:0007669"/>
    <property type="project" value="TreeGrafter"/>
</dbReference>